<dbReference type="InterPro" id="IPR004090">
    <property type="entry name" value="Chemotax_Me-accpt_rcpt"/>
</dbReference>
<keyword evidence="6" id="KW-1185">Reference proteome</keyword>
<dbReference type="EMBL" id="BSDE01000001">
    <property type="protein sequence ID" value="GLH71722.1"/>
    <property type="molecule type" value="Genomic_DNA"/>
</dbReference>
<feature type="domain" description="Methyl-accepting transducer" evidence="4">
    <location>
        <begin position="164"/>
        <end position="254"/>
    </location>
</feature>
<evidence type="ECO:0000256" key="2">
    <source>
        <dbReference type="ARBA" id="ARBA00029447"/>
    </source>
</evidence>
<reference evidence="5 6" key="1">
    <citation type="journal article" date="2023" name="Antonie Van Leeuwenhoek">
        <title>Mesoterricola silvestris gen. nov., sp. nov., Mesoterricola sediminis sp. nov., Geothrix oryzae sp. nov., Geothrix edaphica sp. nov., Geothrix rubra sp. nov., and Geothrix limicola sp. nov., six novel members of Acidobacteriota isolated from soils.</title>
        <authorList>
            <person name="Itoh H."/>
            <person name="Sugisawa Y."/>
            <person name="Mise K."/>
            <person name="Xu Z."/>
            <person name="Kuniyasu M."/>
            <person name="Ushijima N."/>
            <person name="Kawano K."/>
            <person name="Kobayashi E."/>
            <person name="Shiratori Y."/>
            <person name="Masuda Y."/>
            <person name="Senoo K."/>
        </authorList>
    </citation>
    <scope>NUCLEOTIDE SEQUENCE [LARGE SCALE GENOMIC DNA]</scope>
    <source>
        <strain evidence="5 6">Red804</strain>
    </source>
</reference>
<protein>
    <submittedName>
        <fullName evidence="5">Methyl-accepting chemotaxis protein</fullName>
    </submittedName>
</protein>
<gene>
    <name evidence="5" type="ORF">GETHLI_02240</name>
</gene>
<proteinExistence type="inferred from homology"/>
<dbReference type="PRINTS" id="PR00260">
    <property type="entry name" value="CHEMTRNSDUCR"/>
</dbReference>
<organism evidence="5 6">
    <name type="scientific">Geothrix limicola</name>
    <dbReference type="NCBI Taxonomy" id="2927978"/>
    <lineage>
        <taxon>Bacteria</taxon>
        <taxon>Pseudomonadati</taxon>
        <taxon>Acidobacteriota</taxon>
        <taxon>Holophagae</taxon>
        <taxon>Holophagales</taxon>
        <taxon>Holophagaceae</taxon>
        <taxon>Geothrix</taxon>
    </lineage>
</organism>
<comment type="caution">
    <text evidence="5">The sequence shown here is derived from an EMBL/GenBank/DDBJ whole genome shotgun (WGS) entry which is preliminary data.</text>
</comment>
<evidence type="ECO:0000256" key="3">
    <source>
        <dbReference type="PROSITE-ProRule" id="PRU00284"/>
    </source>
</evidence>
<dbReference type="Gene3D" id="1.10.287.950">
    <property type="entry name" value="Methyl-accepting chemotaxis protein"/>
    <property type="match status" value="1"/>
</dbReference>
<dbReference type="PROSITE" id="PS50111">
    <property type="entry name" value="CHEMOTAXIS_TRANSDUC_2"/>
    <property type="match status" value="1"/>
</dbReference>
<dbReference type="Proteomes" id="UP001165069">
    <property type="component" value="Unassembled WGS sequence"/>
</dbReference>
<dbReference type="SUPFAM" id="SSF58104">
    <property type="entry name" value="Methyl-accepting chemotaxis protein (MCP) signaling domain"/>
    <property type="match status" value="1"/>
</dbReference>
<dbReference type="InterPro" id="IPR004089">
    <property type="entry name" value="MCPsignal_dom"/>
</dbReference>
<name>A0ABQ5QA73_9BACT</name>
<evidence type="ECO:0000256" key="1">
    <source>
        <dbReference type="ARBA" id="ARBA00023224"/>
    </source>
</evidence>
<evidence type="ECO:0000313" key="6">
    <source>
        <dbReference type="Proteomes" id="UP001165069"/>
    </source>
</evidence>
<dbReference type="Pfam" id="PF00015">
    <property type="entry name" value="MCPsignal"/>
    <property type="match status" value="1"/>
</dbReference>
<evidence type="ECO:0000313" key="5">
    <source>
        <dbReference type="EMBL" id="GLH71722.1"/>
    </source>
</evidence>
<dbReference type="PANTHER" id="PTHR32089">
    <property type="entry name" value="METHYL-ACCEPTING CHEMOTAXIS PROTEIN MCPB"/>
    <property type="match status" value="1"/>
</dbReference>
<dbReference type="SMART" id="SM00283">
    <property type="entry name" value="MA"/>
    <property type="match status" value="1"/>
</dbReference>
<evidence type="ECO:0000259" key="4">
    <source>
        <dbReference type="PROSITE" id="PS50111"/>
    </source>
</evidence>
<comment type="similarity">
    <text evidence="2">Belongs to the methyl-accepting chemotaxis (MCP) protein family.</text>
</comment>
<keyword evidence="1 3" id="KW-0807">Transducer</keyword>
<dbReference type="PANTHER" id="PTHR32089:SF112">
    <property type="entry name" value="LYSOZYME-LIKE PROTEIN-RELATED"/>
    <property type="match status" value="1"/>
</dbReference>
<sequence length="380" mass="41221">MSGQWKSNHLWTPLGGLLLAILFFGPVLAAKGGAAGWVWGLLCAAAGAWVLGRTGADDRSGAGEVLAQPTPLAHHSTSPATEDPLSFAVVPVWRRQTQSVHDQTEEAVTDLTTRFSGMQRLLLESAGGVALKGENSLSTVITGNQTRLQVIVDSLHTTLAEQVELISKVGELAGFTEELQQMSVEVTAIADQTNLLALNAAIEAAHAREHGKGFAVVAEEVRKLSERSGRAGQLITEKIQWMDQSLRKTLEAVEAFEARQSSLIQDAEATILGVVSDFSSASGELESAASRLESVNANVNTEIQETLFQLQFQDRVCQILRNIIRDMQKFEARDSVVMGKAEIDVWLRNLETTYTTAEEKHLHRGTSAAKADEDSDITFF</sequence>
<accession>A0ABQ5QA73</accession>